<dbReference type="EMBL" id="CH963847">
    <property type="protein sequence ID" value="EDW72652.1"/>
    <property type="molecule type" value="Genomic_DNA"/>
</dbReference>
<name>B4MNE3_DROWI</name>
<keyword evidence="1" id="KW-0472">Membrane</keyword>
<dbReference type="KEGG" id="dwi:6639131"/>
<dbReference type="Proteomes" id="UP000007798">
    <property type="component" value="Unassembled WGS sequence"/>
</dbReference>
<sequence>MHKQRSPFTGGSSFGAAPFNFNAQQFVDASNFGSTDGLNGMPFLSKTQQIPMKHIPKEVIRSFSHPRDNGDGDCGVDAISRAISARSGGSKTCGDFSPITRQALATVGGSVCNGSVGSGTSISSSFNGHFEGENSIFTSTAIKDMKQKTPSLNEEPIASNPNTTVGTLSNLLKAKDRCITETDTEPKVAYSDGTCWQRAYNYVKSTIEPENQERLEKIMERWNKYPIIGYMVLLMQLFNIAMAATGKMITTFGTTNKSRIQFWRYRFHMRSTVRNMLWRMANAKANDTVLFLIIVLVTPWLFLLGLFGFAVSFVFYIKAVLTETIHQMHMRLM</sequence>
<feature type="transmembrane region" description="Helical" evidence="1">
    <location>
        <begin position="227"/>
        <end position="249"/>
    </location>
</feature>
<evidence type="ECO:0000256" key="1">
    <source>
        <dbReference type="SAM" id="Phobius"/>
    </source>
</evidence>
<protein>
    <submittedName>
        <fullName evidence="2">Uncharacterized protein</fullName>
    </submittedName>
</protein>
<keyword evidence="1" id="KW-1133">Transmembrane helix</keyword>
<dbReference type="PhylomeDB" id="B4MNE3"/>
<dbReference type="OrthoDB" id="8012606at2759"/>
<evidence type="ECO:0000313" key="2">
    <source>
        <dbReference type="EMBL" id="EDW72652.1"/>
    </source>
</evidence>
<dbReference type="InParanoid" id="B4MNE3"/>
<keyword evidence="1" id="KW-0812">Transmembrane</keyword>
<organism evidence="2 3">
    <name type="scientific">Drosophila willistoni</name>
    <name type="common">Fruit fly</name>
    <dbReference type="NCBI Taxonomy" id="7260"/>
    <lineage>
        <taxon>Eukaryota</taxon>
        <taxon>Metazoa</taxon>
        <taxon>Ecdysozoa</taxon>
        <taxon>Arthropoda</taxon>
        <taxon>Hexapoda</taxon>
        <taxon>Insecta</taxon>
        <taxon>Pterygota</taxon>
        <taxon>Neoptera</taxon>
        <taxon>Endopterygota</taxon>
        <taxon>Diptera</taxon>
        <taxon>Brachycera</taxon>
        <taxon>Muscomorpha</taxon>
        <taxon>Ephydroidea</taxon>
        <taxon>Drosophilidae</taxon>
        <taxon>Drosophila</taxon>
        <taxon>Sophophora</taxon>
    </lineage>
</organism>
<feature type="transmembrane region" description="Helical" evidence="1">
    <location>
        <begin position="288"/>
        <end position="321"/>
    </location>
</feature>
<dbReference type="HOGENOM" id="CLU_055022_0_0_1"/>
<reference evidence="2 3" key="1">
    <citation type="journal article" date="2007" name="Nature">
        <title>Evolution of genes and genomes on the Drosophila phylogeny.</title>
        <authorList>
            <consortium name="Drosophila 12 Genomes Consortium"/>
            <person name="Clark A.G."/>
            <person name="Eisen M.B."/>
            <person name="Smith D.R."/>
            <person name="Bergman C.M."/>
            <person name="Oliver B."/>
            <person name="Markow T.A."/>
            <person name="Kaufman T.C."/>
            <person name="Kellis M."/>
            <person name="Gelbart W."/>
            <person name="Iyer V.N."/>
            <person name="Pollard D.A."/>
            <person name="Sackton T.B."/>
            <person name="Larracuente A.M."/>
            <person name="Singh N.D."/>
            <person name="Abad J.P."/>
            <person name="Abt D.N."/>
            <person name="Adryan B."/>
            <person name="Aguade M."/>
            <person name="Akashi H."/>
            <person name="Anderson W.W."/>
            <person name="Aquadro C.F."/>
            <person name="Ardell D.H."/>
            <person name="Arguello R."/>
            <person name="Artieri C.G."/>
            <person name="Barbash D.A."/>
            <person name="Barker D."/>
            <person name="Barsanti P."/>
            <person name="Batterham P."/>
            <person name="Batzoglou S."/>
            <person name="Begun D."/>
            <person name="Bhutkar A."/>
            <person name="Blanco E."/>
            <person name="Bosak S.A."/>
            <person name="Bradley R.K."/>
            <person name="Brand A.D."/>
            <person name="Brent M.R."/>
            <person name="Brooks A.N."/>
            <person name="Brown R.H."/>
            <person name="Butlin R.K."/>
            <person name="Caggese C."/>
            <person name="Calvi B.R."/>
            <person name="Bernardo de Carvalho A."/>
            <person name="Caspi A."/>
            <person name="Castrezana S."/>
            <person name="Celniker S.E."/>
            <person name="Chang J.L."/>
            <person name="Chapple C."/>
            <person name="Chatterji S."/>
            <person name="Chinwalla A."/>
            <person name="Civetta A."/>
            <person name="Clifton S.W."/>
            <person name="Comeron J.M."/>
            <person name="Costello J.C."/>
            <person name="Coyne J.A."/>
            <person name="Daub J."/>
            <person name="David R.G."/>
            <person name="Delcher A.L."/>
            <person name="Delehaunty K."/>
            <person name="Do C.B."/>
            <person name="Ebling H."/>
            <person name="Edwards K."/>
            <person name="Eickbush T."/>
            <person name="Evans J.D."/>
            <person name="Filipski A."/>
            <person name="Findeiss S."/>
            <person name="Freyhult E."/>
            <person name="Fulton L."/>
            <person name="Fulton R."/>
            <person name="Garcia A.C."/>
            <person name="Gardiner A."/>
            <person name="Garfield D.A."/>
            <person name="Garvin B.E."/>
            <person name="Gibson G."/>
            <person name="Gilbert D."/>
            <person name="Gnerre S."/>
            <person name="Godfrey J."/>
            <person name="Good R."/>
            <person name="Gotea V."/>
            <person name="Gravely B."/>
            <person name="Greenberg A.J."/>
            <person name="Griffiths-Jones S."/>
            <person name="Gross S."/>
            <person name="Guigo R."/>
            <person name="Gustafson E.A."/>
            <person name="Haerty W."/>
            <person name="Hahn M.W."/>
            <person name="Halligan D.L."/>
            <person name="Halpern A.L."/>
            <person name="Halter G.M."/>
            <person name="Han M.V."/>
            <person name="Heger A."/>
            <person name="Hillier L."/>
            <person name="Hinrichs A.S."/>
            <person name="Holmes I."/>
            <person name="Hoskins R.A."/>
            <person name="Hubisz M.J."/>
            <person name="Hultmark D."/>
            <person name="Huntley M.A."/>
            <person name="Jaffe D.B."/>
            <person name="Jagadeeshan S."/>
            <person name="Jeck W.R."/>
            <person name="Johnson J."/>
            <person name="Jones C.D."/>
            <person name="Jordan W.C."/>
            <person name="Karpen G.H."/>
            <person name="Kataoka E."/>
            <person name="Keightley P.D."/>
            <person name="Kheradpour P."/>
            <person name="Kirkness E.F."/>
            <person name="Koerich L.B."/>
            <person name="Kristiansen K."/>
            <person name="Kudrna D."/>
            <person name="Kulathinal R.J."/>
            <person name="Kumar S."/>
            <person name="Kwok R."/>
            <person name="Lander E."/>
            <person name="Langley C.H."/>
            <person name="Lapoint R."/>
            <person name="Lazzaro B.P."/>
            <person name="Lee S.J."/>
            <person name="Levesque L."/>
            <person name="Li R."/>
            <person name="Lin C.F."/>
            <person name="Lin M.F."/>
            <person name="Lindblad-Toh K."/>
            <person name="Llopart A."/>
            <person name="Long M."/>
            <person name="Low L."/>
            <person name="Lozovsky E."/>
            <person name="Lu J."/>
            <person name="Luo M."/>
            <person name="Machado C.A."/>
            <person name="Makalowski W."/>
            <person name="Marzo M."/>
            <person name="Matsuda M."/>
            <person name="Matzkin L."/>
            <person name="McAllister B."/>
            <person name="McBride C.S."/>
            <person name="McKernan B."/>
            <person name="McKernan K."/>
            <person name="Mendez-Lago M."/>
            <person name="Minx P."/>
            <person name="Mollenhauer M.U."/>
            <person name="Montooth K."/>
            <person name="Mount S.M."/>
            <person name="Mu X."/>
            <person name="Myers E."/>
            <person name="Negre B."/>
            <person name="Newfeld S."/>
            <person name="Nielsen R."/>
            <person name="Noor M.A."/>
            <person name="O'Grady P."/>
            <person name="Pachter L."/>
            <person name="Papaceit M."/>
            <person name="Parisi M.J."/>
            <person name="Parisi M."/>
            <person name="Parts L."/>
            <person name="Pedersen J.S."/>
            <person name="Pesole G."/>
            <person name="Phillippy A.M."/>
            <person name="Ponting C.P."/>
            <person name="Pop M."/>
            <person name="Porcelli D."/>
            <person name="Powell J.R."/>
            <person name="Prohaska S."/>
            <person name="Pruitt K."/>
            <person name="Puig M."/>
            <person name="Quesneville H."/>
            <person name="Ram K.R."/>
            <person name="Rand D."/>
            <person name="Rasmussen M.D."/>
            <person name="Reed L.K."/>
            <person name="Reenan R."/>
            <person name="Reily A."/>
            <person name="Remington K.A."/>
            <person name="Rieger T.T."/>
            <person name="Ritchie M.G."/>
            <person name="Robin C."/>
            <person name="Rogers Y.H."/>
            <person name="Rohde C."/>
            <person name="Rozas J."/>
            <person name="Rubenfield M.J."/>
            <person name="Ruiz A."/>
            <person name="Russo S."/>
            <person name="Salzberg S.L."/>
            <person name="Sanchez-Gracia A."/>
            <person name="Saranga D.J."/>
            <person name="Sato H."/>
            <person name="Schaeffer S.W."/>
            <person name="Schatz M.C."/>
            <person name="Schlenke T."/>
            <person name="Schwartz R."/>
            <person name="Segarra C."/>
            <person name="Singh R.S."/>
            <person name="Sirot L."/>
            <person name="Sirota M."/>
            <person name="Sisneros N.B."/>
            <person name="Smith C.D."/>
            <person name="Smith T.F."/>
            <person name="Spieth J."/>
            <person name="Stage D.E."/>
            <person name="Stark A."/>
            <person name="Stephan W."/>
            <person name="Strausberg R.L."/>
            <person name="Strempel S."/>
            <person name="Sturgill D."/>
            <person name="Sutton G."/>
            <person name="Sutton G.G."/>
            <person name="Tao W."/>
            <person name="Teichmann S."/>
            <person name="Tobari Y.N."/>
            <person name="Tomimura Y."/>
            <person name="Tsolas J.M."/>
            <person name="Valente V.L."/>
            <person name="Venter E."/>
            <person name="Venter J.C."/>
            <person name="Vicario S."/>
            <person name="Vieira F.G."/>
            <person name="Vilella A.J."/>
            <person name="Villasante A."/>
            <person name="Walenz B."/>
            <person name="Wang J."/>
            <person name="Wasserman M."/>
            <person name="Watts T."/>
            <person name="Wilson D."/>
            <person name="Wilson R.K."/>
            <person name="Wing R.A."/>
            <person name="Wolfner M.F."/>
            <person name="Wong A."/>
            <person name="Wong G.K."/>
            <person name="Wu C.I."/>
            <person name="Wu G."/>
            <person name="Yamamoto D."/>
            <person name="Yang H.P."/>
            <person name="Yang S.P."/>
            <person name="Yorke J.A."/>
            <person name="Yoshida K."/>
            <person name="Zdobnov E."/>
            <person name="Zhang P."/>
            <person name="Zhang Y."/>
            <person name="Zimin A.V."/>
            <person name="Baldwin J."/>
            <person name="Abdouelleil A."/>
            <person name="Abdulkadir J."/>
            <person name="Abebe A."/>
            <person name="Abera B."/>
            <person name="Abreu J."/>
            <person name="Acer S.C."/>
            <person name="Aftuck L."/>
            <person name="Alexander A."/>
            <person name="An P."/>
            <person name="Anderson E."/>
            <person name="Anderson S."/>
            <person name="Arachi H."/>
            <person name="Azer M."/>
            <person name="Bachantsang P."/>
            <person name="Barry A."/>
            <person name="Bayul T."/>
            <person name="Berlin A."/>
            <person name="Bessette D."/>
            <person name="Bloom T."/>
            <person name="Blye J."/>
            <person name="Boguslavskiy L."/>
            <person name="Bonnet C."/>
            <person name="Boukhgalter B."/>
            <person name="Bourzgui I."/>
            <person name="Brown A."/>
            <person name="Cahill P."/>
            <person name="Channer S."/>
            <person name="Cheshatsang Y."/>
            <person name="Chuda L."/>
            <person name="Citroen M."/>
            <person name="Collymore A."/>
            <person name="Cooke P."/>
            <person name="Costello M."/>
            <person name="D'Aco K."/>
            <person name="Daza R."/>
            <person name="De Haan G."/>
            <person name="DeGray S."/>
            <person name="DeMaso C."/>
            <person name="Dhargay N."/>
            <person name="Dooley K."/>
            <person name="Dooley E."/>
            <person name="Doricent M."/>
            <person name="Dorje P."/>
            <person name="Dorjee K."/>
            <person name="Dupes A."/>
            <person name="Elong R."/>
            <person name="Falk J."/>
            <person name="Farina A."/>
            <person name="Faro S."/>
            <person name="Ferguson D."/>
            <person name="Fisher S."/>
            <person name="Foley C.D."/>
            <person name="Franke A."/>
            <person name="Friedrich D."/>
            <person name="Gadbois L."/>
            <person name="Gearin G."/>
            <person name="Gearin C.R."/>
            <person name="Giannoukos G."/>
            <person name="Goode T."/>
            <person name="Graham J."/>
            <person name="Grandbois E."/>
            <person name="Grewal S."/>
            <person name="Gyaltsen K."/>
            <person name="Hafez N."/>
            <person name="Hagos B."/>
            <person name="Hall J."/>
            <person name="Henson C."/>
            <person name="Hollinger A."/>
            <person name="Honan T."/>
            <person name="Huard M.D."/>
            <person name="Hughes L."/>
            <person name="Hurhula B."/>
            <person name="Husby M.E."/>
            <person name="Kamat A."/>
            <person name="Kanga B."/>
            <person name="Kashin S."/>
            <person name="Khazanovich D."/>
            <person name="Kisner P."/>
            <person name="Lance K."/>
            <person name="Lara M."/>
            <person name="Lee W."/>
            <person name="Lennon N."/>
            <person name="Letendre F."/>
            <person name="LeVine R."/>
            <person name="Lipovsky A."/>
            <person name="Liu X."/>
            <person name="Liu J."/>
            <person name="Liu S."/>
            <person name="Lokyitsang T."/>
            <person name="Lokyitsang Y."/>
            <person name="Lubonja R."/>
            <person name="Lui A."/>
            <person name="MacDonald P."/>
            <person name="Magnisalis V."/>
            <person name="Maru K."/>
            <person name="Matthews C."/>
            <person name="McCusker W."/>
            <person name="McDonough S."/>
            <person name="Mehta T."/>
            <person name="Meldrim J."/>
            <person name="Meneus L."/>
            <person name="Mihai O."/>
            <person name="Mihalev A."/>
            <person name="Mihova T."/>
            <person name="Mittelman R."/>
            <person name="Mlenga V."/>
            <person name="Montmayeur A."/>
            <person name="Mulrain L."/>
            <person name="Navidi A."/>
            <person name="Naylor J."/>
            <person name="Negash T."/>
            <person name="Nguyen T."/>
            <person name="Nguyen N."/>
            <person name="Nicol R."/>
            <person name="Norbu C."/>
            <person name="Norbu N."/>
            <person name="Novod N."/>
            <person name="O'Neill B."/>
            <person name="Osman S."/>
            <person name="Markiewicz E."/>
            <person name="Oyono O.L."/>
            <person name="Patti C."/>
            <person name="Phunkhang P."/>
            <person name="Pierre F."/>
            <person name="Priest M."/>
            <person name="Raghuraman S."/>
            <person name="Rege F."/>
            <person name="Reyes R."/>
            <person name="Rise C."/>
            <person name="Rogov P."/>
            <person name="Ross K."/>
            <person name="Ryan E."/>
            <person name="Settipalli S."/>
            <person name="Shea T."/>
            <person name="Sherpa N."/>
            <person name="Shi L."/>
            <person name="Shih D."/>
            <person name="Sparrow T."/>
            <person name="Spaulding J."/>
            <person name="Stalker J."/>
            <person name="Stange-Thomann N."/>
            <person name="Stavropoulos S."/>
            <person name="Stone C."/>
            <person name="Strader C."/>
            <person name="Tesfaye S."/>
            <person name="Thomson T."/>
            <person name="Thoulutsang Y."/>
            <person name="Thoulutsang D."/>
            <person name="Topham K."/>
            <person name="Topping I."/>
            <person name="Tsamla T."/>
            <person name="Vassiliev H."/>
            <person name="Vo A."/>
            <person name="Wangchuk T."/>
            <person name="Wangdi T."/>
            <person name="Weiand M."/>
            <person name="Wilkinson J."/>
            <person name="Wilson A."/>
            <person name="Yadav S."/>
            <person name="Young G."/>
            <person name="Yu Q."/>
            <person name="Zembek L."/>
            <person name="Zhong D."/>
            <person name="Zimmer A."/>
            <person name="Zwirko Z."/>
            <person name="Jaffe D.B."/>
            <person name="Alvarez P."/>
            <person name="Brockman W."/>
            <person name="Butler J."/>
            <person name="Chin C."/>
            <person name="Gnerre S."/>
            <person name="Grabherr M."/>
            <person name="Kleber M."/>
            <person name="Mauceli E."/>
            <person name="MacCallum I."/>
        </authorList>
    </citation>
    <scope>NUCLEOTIDE SEQUENCE [LARGE SCALE GENOMIC DNA]</scope>
    <source>
        <strain evidence="3">Tucson 14030-0811.24</strain>
    </source>
</reference>
<accession>B4MNE3</accession>
<evidence type="ECO:0000313" key="3">
    <source>
        <dbReference type="Proteomes" id="UP000007798"/>
    </source>
</evidence>
<dbReference type="AlphaFoldDB" id="B4MNE3"/>
<dbReference type="eggNOG" id="ENOG502SERF">
    <property type="taxonomic scope" value="Eukaryota"/>
</dbReference>
<keyword evidence="3" id="KW-1185">Reference proteome</keyword>
<proteinExistence type="predicted"/>
<dbReference type="OMA" id="MHKQRLP"/>
<gene>
    <name evidence="2" type="primary">Dwil\GK17116</name>
    <name evidence="2" type="ORF">Dwil_GK17116</name>
</gene>